<dbReference type="Pfam" id="PF13428">
    <property type="entry name" value="TPR_14"/>
    <property type="match status" value="1"/>
</dbReference>
<dbReference type="Gene3D" id="1.25.40.10">
    <property type="entry name" value="Tetratricopeptide repeat domain"/>
    <property type="match status" value="1"/>
</dbReference>
<dbReference type="SUPFAM" id="SSF48452">
    <property type="entry name" value="TPR-like"/>
    <property type="match status" value="1"/>
</dbReference>
<dbReference type="Gene3D" id="3.40.50.300">
    <property type="entry name" value="P-loop containing nucleotide triphosphate hydrolases"/>
    <property type="match status" value="1"/>
</dbReference>
<dbReference type="SUPFAM" id="SSF52540">
    <property type="entry name" value="P-loop containing nucleoside triphosphate hydrolases"/>
    <property type="match status" value="1"/>
</dbReference>
<sequence>MTTPGGPISLDTLRQRAKACTDGRRWPDAQAALETILQHAPNDLAASIQLSDVLFRQGRLQASTRPLLAVLGRLPKDAPLIVILVQHLVARGEIVAARACLDLLEQAPDPPADLLVAQANLRFMTGEIREALQPAARAMRAGVRSPDAWRLYAMLLQFNGRIDEARRVLEQCLERWPDFGDAAATVVDLRKQTPEANYLAQLHEQLRRLPAHPADPHQAFVRAEFEYAVFKTLDDLARHEEAWEALARCNDLMHRLNPYDAALEEALTDALIRLPAGQGTSRQAPPPEGPTPIFIVGMPRSGTTLLDRILSSHSQVASAGEIIDFWRQLHWVADVLPAKAKGLLRVIERSDSVDAREVGRRYLKQTQWRAQGRRYYVDKLPGNIQLVAFIRRALPHAPILHMVRDPMDTCFSNFKAMFGNISPYCYELGALAHYYRQYARLVRHWHQALPGAMLDVSYAELVRDPAAVVPRVLAHCGLEVEQACLRPERNTSPVATRSTPQVRESIHTRGLEQWRHYERQLAPLRAELATAGLCAPA</sequence>
<gene>
    <name evidence="2" type="ORF">WAT24_00835</name>
</gene>
<keyword evidence="3" id="KW-1185">Reference proteome</keyword>
<name>A0ABU8J7W7_9GAMM</name>
<evidence type="ECO:0000313" key="3">
    <source>
        <dbReference type="Proteomes" id="UP001381174"/>
    </source>
</evidence>
<dbReference type="EMBL" id="JBBBNY010000001">
    <property type="protein sequence ID" value="MEI7035296.1"/>
    <property type="molecule type" value="Genomic_DNA"/>
</dbReference>
<comment type="caution">
    <text evidence="2">The sequence shown here is derived from an EMBL/GenBank/DDBJ whole genome shotgun (WGS) entry which is preliminary data.</text>
</comment>
<reference evidence="2 3" key="1">
    <citation type="journal article" date="2014" name="Int. J. Syst. Evol. Microbiol.">
        <title>Fulvimonas yonginensis sp. nov., isolated from greenhouse soil, and emended description of the genus Fulvimonas.</title>
        <authorList>
            <person name="Ahn J.H."/>
            <person name="Kim S.J."/>
            <person name="Weon H.Y."/>
            <person name="Hong S.B."/>
            <person name="Seok S.J."/>
            <person name="Kwon S.W."/>
        </authorList>
    </citation>
    <scope>NUCLEOTIDE SEQUENCE [LARGE SCALE GENOMIC DNA]</scope>
    <source>
        <strain evidence="2 3">KACC 16952</strain>
    </source>
</reference>
<keyword evidence="1" id="KW-0808">Transferase</keyword>
<dbReference type="InterPro" id="IPR011990">
    <property type="entry name" value="TPR-like_helical_dom_sf"/>
</dbReference>
<protein>
    <submittedName>
        <fullName evidence="2">Sulfotransferase</fullName>
    </submittedName>
</protein>
<evidence type="ECO:0000313" key="2">
    <source>
        <dbReference type="EMBL" id="MEI7035296.1"/>
    </source>
</evidence>
<evidence type="ECO:0000256" key="1">
    <source>
        <dbReference type="ARBA" id="ARBA00022679"/>
    </source>
</evidence>
<dbReference type="PANTHER" id="PTHR12788:SF10">
    <property type="entry name" value="PROTEIN-TYROSINE SULFOTRANSFERASE"/>
    <property type="match status" value="1"/>
</dbReference>
<dbReference type="PANTHER" id="PTHR12788">
    <property type="entry name" value="PROTEIN-TYROSINE SULFOTRANSFERASE 2"/>
    <property type="match status" value="1"/>
</dbReference>
<dbReference type="Pfam" id="PF13469">
    <property type="entry name" value="Sulfotransfer_3"/>
    <property type="match status" value="1"/>
</dbReference>
<proteinExistence type="predicted"/>
<dbReference type="InterPro" id="IPR027417">
    <property type="entry name" value="P-loop_NTPase"/>
</dbReference>
<dbReference type="RefSeq" id="WP_336805912.1">
    <property type="nucleotide sequence ID" value="NZ_JBBBNY010000001.1"/>
</dbReference>
<organism evidence="2 3">
    <name type="scientific">Fulvimonas yonginensis</name>
    <dbReference type="NCBI Taxonomy" id="1495200"/>
    <lineage>
        <taxon>Bacteria</taxon>
        <taxon>Pseudomonadati</taxon>
        <taxon>Pseudomonadota</taxon>
        <taxon>Gammaproteobacteria</taxon>
        <taxon>Lysobacterales</taxon>
        <taxon>Rhodanobacteraceae</taxon>
        <taxon>Fulvimonas</taxon>
    </lineage>
</organism>
<dbReference type="Proteomes" id="UP001381174">
    <property type="component" value="Unassembled WGS sequence"/>
</dbReference>
<accession>A0ABU8J7W7</accession>
<dbReference type="InterPro" id="IPR026634">
    <property type="entry name" value="TPST-like"/>
</dbReference>